<dbReference type="Proteomes" id="UP000031184">
    <property type="component" value="Unassembled WGS sequence"/>
</dbReference>
<evidence type="ECO:0000313" key="21">
    <source>
        <dbReference type="Proteomes" id="UP000031184"/>
    </source>
</evidence>
<dbReference type="CDD" id="cd14266">
    <property type="entry name" value="UDPK_IM_PAP2_like"/>
    <property type="match status" value="1"/>
</dbReference>
<dbReference type="GO" id="GO:0016301">
    <property type="term" value="F:kinase activity"/>
    <property type="evidence" value="ECO:0007669"/>
    <property type="project" value="UniProtKB-KW"/>
</dbReference>
<keyword evidence="13" id="KW-0594">Phospholipid biosynthesis</keyword>
<feature type="binding site" evidence="17">
    <location>
        <position position="80"/>
    </location>
    <ligand>
        <name>ATP</name>
        <dbReference type="ChEBI" id="CHEBI:30616"/>
    </ligand>
</feature>
<name>A0A017H5A2_9FUSO</name>
<reference evidence="20 21" key="1">
    <citation type="submission" date="2013-08" db="EMBL/GenBank/DDBJ databases">
        <title>An opportunistic ruminal bacterium that causes liver abscesses in cattle.</title>
        <authorList>
            <person name="Benahmed F.H."/>
            <person name="Rasmussen M."/>
            <person name="Harbottle H."/>
            <person name="Soppet D."/>
            <person name="Nagaraja T.G."/>
            <person name="Davidson M."/>
        </authorList>
    </citation>
    <scope>NUCLEOTIDE SEQUENCE [LARGE SCALE GENOMIC DNA]</scope>
    <source>
        <strain evidence="20 21">B35</strain>
    </source>
</reference>
<keyword evidence="18" id="KW-0460">Magnesium</keyword>
<gene>
    <name evidence="20" type="ORF">C095_05410</name>
</gene>
<dbReference type="GeneID" id="75075970"/>
<keyword evidence="4" id="KW-0444">Lipid biosynthesis</keyword>
<evidence type="ECO:0000256" key="3">
    <source>
        <dbReference type="ARBA" id="ARBA00022475"/>
    </source>
</evidence>
<dbReference type="EMBL" id="AUZI01000012">
    <property type="protein sequence ID" value="KID49587.1"/>
    <property type="molecule type" value="Genomic_DNA"/>
</dbReference>
<keyword evidence="9 17" id="KW-0067">ATP-binding</keyword>
<dbReference type="Pfam" id="PF01219">
    <property type="entry name" value="DAGK_prokar"/>
    <property type="match status" value="1"/>
</dbReference>
<evidence type="ECO:0000256" key="7">
    <source>
        <dbReference type="ARBA" id="ARBA00022741"/>
    </source>
</evidence>
<evidence type="ECO:0000256" key="13">
    <source>
        <dbReference type="ARBA" id="ARBA00023209"/>
    </source>
</evidence>
<dbReference type="GO" id="GO:0046872">
    <property type="term" value="F:metal ion binding"/>
    <property type="evidence" value="ECO:0007669"/>
    <property type="project" value="UniProtKB-KW"/>
</dbReference>
<evidence type="ECO:0000256" key="8">
    <source>
        <dbReference type="ARBA" id="ARBA00022777"/>
    </source>
</evidence>
<keyword evidence="12" id="KW-0472">Membrane</keyword>
<evidence type="ECO:0000256" key="11">
    <source>
        <dbReference type="ARBA" id="ARBA00023098"/>
    </source>
</evidence>
<dbReference type="OrthoDB" id="9789934at2"/>
<dbReference type="PATRIC" id="fig|1226633.4.peg.1093"/>
<evidence type="ECO:0000256" key="1">
    <source>
        <dbReference type="ARBA" id="ARBA00004651"/>
    </source>
</evidence>
<dbReference type="GO" id="GO:0008654">
    <property type="term" value="P:phospholipid biosynthetic process"/>
    <property type="evidence" value="ECO:0007669"/>
    <property type="project" value="UniProtKB-KW"/>
</dbReference>
<keyword evidence="7 17" id="KW-0547">Nucleotide-binding</keyword>
<dbReference type="AlphaFoldDB" id="A0A017H5A2"/>
<sequence length="245" mass="27548">MKPYRESEFKNKKMTDGFNSAIEGVFETIRTEKHMKFHAFTTILVIVLGLFINLSRYELLALIISTSFVWLAELFNTAIECCVDLTCQEYNLLAKKAKDVAAGAVLLSAFNALIIGYLVFSKHIGIQLQQSFRVFRTSYQHKTVLIFIVVLSTVLLIKLITQRGTPLKGGMPSGHSALAASIFTIISFLTSNPKIFYLSFLLLILVIQSRVEGKIHTLFETIVGALLGSSITYIILYFLKYKTWG</sequence>
<feature type="domain" description="Phosphatidic acid phosphatase type 2/haloperoxidase" evidence="19">
    <location>
        <begin position="162"/>
        <end position="243"/>
    </location>
</feature>
<comment type="similarity">
    <text evidence="2">Belongs to the bacterial diacylglycerol kinase family.</text>
</comment>
<evidence type="ECO:0000256" key="16">
    <source>
        <dbReference type="PIRSR" id="PIRSR600829-2"/>
    </source>
</evidence>
<keyword evidence="6" id="KW-0812">Transmembrane</keyword>
<keyword evidence="11" id="KW-0443">Lipid metabolism</keyword>
<dbReference type="GO" id="GO:0005886">
    <property type="term" value="C:plasma membrane"/>
    <property type="evidence" value="ECO:0007669"/>
    <property type="project" value="UniProtKB-SubCell"/>
</dbReference>
<keyword evidence="8 20" id="KW-0418">Kinase</keyword>
<dbReference type="InterPro" id="IPR036945">
    <property type="entry name" value="DAGK_sf"/>
</dbReference>
<keyword evidence="14" id="KW-1208">Phospholipid metabolism</keyword>
<evidence type="ECO:0000256" key="10">
    <source>
        <dbReference type="ARBA" id="ARBA00022989"/>
    </source>
</evidence>
<evidence type="ECO:0000256" key="9">
    <source>
        <dbReference type="ARBA" id="ARBA00022840"/>
    </source>
</evidence>
<dbReference type="PANTHER" id="PTHR34299">
    <property type="entry name" value="DIACYLGLYCEROL KINASE"/>
    <property type="match status" value="1"/>
</dbReference>
<evidence type="ECO:0000256" key="6">
    <source>
        <dbReference type="ARBA" id="ARBA00022692"/>
    </source>
</evidence>
<organism evidence="20 21">
    <name type="scientific">Fusobacterium necrophorum subsp. funduliforme B35</name>
    <dbReference type="NCBI Taxonomy" id="1226633"/>
    <lineage>
        <taxon>Bacteria</taxon>
        <taxon>Fusobacteriati</taxon>
        <taxon>Fusobacteriota</taxon>
        <taxon>Fusobacteriia</taxon>
        <taxon>Fusobacteriales</taxon>
        <taxon>Fusobacteriaceae</taxon>
        <taxon>Fusobacterium</taxon>
    </lineage>
</organism>
<feature type="binding site" evidence="17">
    <location>
        <position position="32"/>
    </location>
    <ligand>
        <name>ATP</name>
        <dbReference type="ChEBI" id="CHEBI:30616"/>
    </ligand>
</feature>
<evidence type="ECO:0000256" key="4">
    <source>
        <dbReference type="ARBA" id="ARBA00022516"/>
    </source>
</evidence>
<dbReference type="SUPFAM" id="SSF48317">
    <property type="entry name" value="Acid phosphatase/Vanadium-dependent haloperoxidase"/>
    <property type="match status" value="1"/>
</dbReference>
<dbReference type="Pfam" id="PF01569">
    <property type="entry name" value="PAP2"/>
    <property type="match status" value="1"/>
</dbReference>
<feature type="binding site" evidence="18">
    <location>
        <position position="80"/>
    </location>
    <ligand>
        <name>a divalent metal cation</name>
        <dbReference type="ChEBI" id="CHEBI:60240"/>
    </ligand>
</feature>
<evidence type="ECO:0000313" key="20">
    <source>
        <dbReference type="EMBL" id="KID49587.1"/>
    </source>
</evidence>
<evidence type="ECO:0000256" key="14">
    <source>
        <dbReference type="ARBA" id="ARBA00023264"/>
    </source>
</evidence>
<dbReference type="InterPro" id="IPR036938">
    <property type="entry name" value="PAP2/HPO_sf"/>
</dbReference>
<protein>
    <submittedName>
        <fullName evidence="20">Diacylglycerol kinase</fullName>
    </submittedName>
</protein>
<keyword evidence="5" id="KW-0808">Transferase</keyword>
<dbReference type="CDD" id="cd03383">
    <property type="entry name" value="PAP2_diacylglycerolkinase"/>
    <property type="match status" value="1"/>
</dbReference>
<keyword evidence="10" id="KW-1133">Transmembrane helix</keyword>
<evidence type="ECO:0000256" key="17">
    <source>
        <dbReference type="PIRSR" id="PIRSR600829-3"/>
    </source>
</evidence>
<evidence type="ECO:0000256" key="5">
    <source>
        <dbReference type="ARBA" id="ARBA00022679"/>
    </source>
</evidence>
<proteinExistence type="inferred from homology"/>
<keyword evidence="3" id="KW-1003">Cell membrane</keyword>
<dbReference type="InterPro" id="IPR000829">
    <property type="entry name" value="DAGK"/>
</dbReference>
<feature type="binding site" evidence="16">
    <location>
        <position position="73"/>
    </location>
    <ligand>
        <name>substrate</name>
    </ligand>
</feature>
<dbReference type="PANTHER" id="PTHR34299:SF1">
    <property type="entry name" value="DIACYLGLYCEROL KINASE"/>
    <property type="match status" value="1"/>
</dbReference>
<evidence type="ECO:0000256" key="2">
    <source>
        <dbReference type="ARBA" id="ARBA00005967"/>
    </source>
</evidence>
<dbReference type="InterPro" id="IPR000326">
    <property type="entry name" value="PAP2/HPO"/>
</dbReference>
<evidence type="ECO:0000256" key="12">
    <source>
        <dbReference type="ARBA" id="ARBA00023136"/>
    </source>
</evidence>
<feature type="binding site" evidence="18">
    <location>
        <position position="32"/>
    </location>
    <ligand>
        <name>a divalent metal cation</name>
        <dbReference type="ChEBI" id="CHEBI:60240"/>
    </ligand>
</feature>
<evidence type="ECO:0000256" key="18">
    <source>
        <dbReference type="PIRSR" id="PIRSR600829-4"/>
    </source>
</evidence>
<feature type="binding site" evidence="17">
    <location>
        <begin position="98"/>
        <end position="99"/>
    </location>
    <ligand>
        <name>ATP</name>
        <dbReference type="ChEBI" id="CHEBI:30616"/>
    </ligand>
</feature>
<accession>A0A017H5A2</accession>
<evidence type="ECO:0000256" key="15">
    <source>
        <dbReference type="PIRSR" id="PIRSR600829-1"/>
    </source>
</evidence>
<evidence type="ECO:0000259" key="19">
    <source>
        <dbReference type="Pfam" id="PF01569"/>
    </source>
</evidence>
<dbReference type="RefSeq" id="WP_005954788.1">
    <property type="nucleotide sequence ID" value="NZ_AOJP01000006.1"/>
</dbReference>
<keyword evidence="18" id="KW-0479">Metal-binding</keyword>
<comment type="subcellular location">
    <subcellularLocation>
        <location evidence="1">Cell membrane</location>
        <topology evidence="1">Multi-pass membrane protein</topology>
    </subcellularLocation>
</comment>
<comment type="cofactor">
    <cofactor evidence="18">
        <name>Mg(2+)</name>
        <dbReference type="ChEBI" id="CHEBI:18420"/>
    </cofactor>
    <text evidence="18">Mn(2+), Zn(2+), Cd(2+) and Co(2+) support activity to lesser extents.</text>
</comment>
<comment type="caution">
    <text evidence="20">The sequence shown here is derived from an EMBL/GenBank/DDBJ whole genome shotgun (WGS) entry which is preliminary data.</text>
</comment>
<dbReference type="Gene3D" id="1.10.287.3610">
    <property type="match status" value="1"/>
</dbReference>
<dbReference type="Gene3D" id="1.20.144.10">
    <property type="entry name" value="Phosphatidic acid phosphatase type 2/haloperoxidase"/>
    <property type="match status" value="1"/>
</dbReference>
<dbReference type="GO" id="GO:0005524">
    <property type="term" value="F:ATP binding"/>
    <property type="evidence" value="ECO:0007669"/>
    <property type="project" value="UniProtKB-KW"/>
</dbReference>
<feature type="active site" description="Proton acceptor" evidence="15">
    <location>
        <position position="73"/>
    </location>
</feature>